<dbReference type="Gene3D" id="3.40.50.920">
    <property type="match status" value="1"/>
</dbReference>
<dbReference type="PANTHER" id="PTHR43088:SF1">
    <property type="entry name" value="SUBUNIT OF PYRUVATE:FLAVODOXIN OXIDOREDUCTASE"/>
    <property type="match status" value="1"/>
</dbReference>
<dbReference type="SUPFAM" id="SSF52922">
    <property type="entry name" value="TK C-terminal domain-like"/>
    <property type="match status" value="1"/>
</dbReference>
<name>A0A0G0WAN2_UNCC2</name>
<dbReference type="AlphaFoldDB" id="A0A0G0WAN2"/>
<dbReference type="CDD" id="cd07034">
    <property type="entry name" value="TPP_PYR_PFOR_IOR-alpha_like"/>
    <property type="match status" value="1"/>
</dbReference>
<protein>
    <submittedName>
        <fullName evidence="4">2-oxoglutarate ferredoxin oxidoreductase, alpha subunit</fullName>
    </submittedName>
</protein>
<accession>A0A0G0WAN2</accession>
<comment type="caution">
    <text evidence="4">The sequence shown here is derived from an EMBL/GenBank/DDBJ whole genome shotgun (WGS) entry which is preliminary data.</text>
</comment>
<dbReference type="PANTHER" id="PTHR43088">
    <property type="entry name" value="SUBUNIT OF PYRUVATE:FLAVODOXIN OXIDOREDUCTASE-RELATED"/>
    <property type="match status" value="1"/>
</dbReference>
<feature type="domain" description="Pyruvate flavodoxin/ferredoxin oxidoreductase pyrimidine binding" evidence="2">
    <location>
        <begin position="14"/>
        <end position="198"/>
    </location>
</feature>
<dbReference type="InterPro" id="IPR052368">
    <property type="entry name" value="2-oxoacid_oxidoreductase"/>
</dbReference>
<evidence type="ECO:0000259" key="2">
    <source>
        <dbReference type="Pfam" id="PF01855"/>
    </source>
</evidence>
<dbReference type="SUPFAM" id="SSF52518">
    <property type="entry name" value="Thiamin diphosphate-binding fold (THDP-binding)"/>
    <property type="match status" value="1"/>
</dbReference>
<keyword evidence="1" id="KW-0560">Oxidoreductase</keyword>
<feature type="domain" description="Pyruvate:ferredoxin oxidoreductase core" evidence="3">
    <location>
        <begin position="246"/>
        <end position="331"/>
    </location>
</feature>
<dbReference type="PATRIC" id="fig|1618344.3.peg.816"/>
<organism evidence="4 5">
    <name type="scientific">candidate division CPR2 bacterium GW2011_GWC1_41_48</name>
    <dbReference type="NCBI Taxonomy" id="1618344"/>
    <lineage>
        <taxon>Bacteria</taxon>
        <taxon>Bacteria division CPR2</taxon>
    </lineage>
</organism>
<evidence type="ECO:0000313" key="4">
    <source>
        <dbReference type="EMBL" id="KKS09102.1"/>
    </source>
</evidence>
<evidence type="ECO:0000259" key="3">
    <source>
        <dbReference type="Pfam" id="PF17147"/>
    </source>
</evidence>
<gene>
    <name evidence="4" type="ORF">UU65_C0003G0157</name>
</gene>
<dbReference type="InterPro" id="IPR033412">
    <property type="entry name" value="PFOR_II"/>
</dbReference>
<evidence type="ECO:0000256" key="1">
    <source>
        <dbReference type="ARBA" id="ARBA00023002"/>
    </source>
</evidence>
<dbReference type="EMBL" id="LCBL01000003">
    <property type="protein sequence ID" value="KKS09102.1"/>
    <property type="molecule type" value="Genomic_DNA"/>
</dbReference>
<evidence type="ECO:0000313" key="5">
    <source>
        <dbReference type="Proteomes" id="UP000033869"/>
    </source>
</evidence>
<reference evidence="4 5" key="1">
    <citation type="journal article" date="2015" name="Nature">
        <title>rRNA introns, odd ribosomes, and small enigmatic genomes across a large radiation of phyla.</title>
        <authorList>
            <person name="Brown C.T."/>
            <person name="Hug L.A."/>
            <person name="Thomas B.C."/>
            <person name="Sharon I."/>
            <person name="Castelle C.J."/>
            <person name="Singh A."/>
            <person name="Wilkins M.J."/>
            <person name="Williams K.H."/>
            <person name="Banfield J.F."/>
        </authorList>
    </citation>
    <scope>NUCLEOTIDE SEQUENCE [LARGE SCALE GENOMIC DNA]</scope>
</reference>
<dbReference type="InterPro" id="IPR002880">
    <property type="entry name" value="Pyrv_Fd/Flavodoxin_OxRdtase_N"/>
</dbReference>
<sequence>MNKVLAIGNEVVVEAAIDAGASMFCGYPITPSTEILAGWAKRADVDKDLVFLQTEDEIAAGFATIGGILAGKKAWTASAGPGNILMQDSLAMAEAMRIPIVTYIAQRGGPSTGTVIFSQQELFLTAHGGNGEGMRIVYSPGNLQELYDYTFKAFDAAWRYRFPTFILSDGYLGKTFGEVIYHKGKTIDAKPMLQDKERIEKGEYVNIRNCYSLEDELAEVLNKDIEDFHKMSPKIVEYEELYCGDAELIVFAHGSVAEAVKAAVSMAREQKMKVGLFRPITLRPLPKEAMIKAVRKAKKIMVIEAAHGQFAKLVRDALFGATQAEYYSYFKPAEGIVPEEALEKIQEVL</sequence>
<dbReference type="Proteomes" id="UP000033869">
    <property type="component" value="Unassembled WGS sequence"/>
</dbReference>
<dbReference type="InterPro" id="IPR009014">
    <property type="entry name" value="Transketo_C/PFOR_II"/>
</dbReference>
<dbReference type="Gene3D" id="3.40.50.970">
    <property type="match status" value="1"/>
</dbReference>
<dbReference type="GO" id="GO:0016491">
    <property type="term" value="F:oxidoreductase activity"/>
    <property type="evidence" value="ECO:0007669"/>
    <property type="project" value="UniProtKB-KW"/>
</dbReference>
<dbReference type="InterPro" id="IPR029061">
    <property type="entry name" value="THDP-binding"/>
</dbReference>
<dbReference type="Pfam" id="PF17147">
    <property type="entry name" value="PFOR_II"/>
    <property type="match status" value="1"/>
</dbReference>
<proteinExistence type="predicted"/>
<dbReference type="Pfam" id="PF01855">
    <property type="entry name" value="POR_N"/>
    <property type="match status" value="1"/>
</dbReference>